<dbReference type="EMBL" id="JWIO01000025">
    <property type="protein sequence ID" value="KLL10793.1"/>
    <property type="molecule type" value="Genomic_DNA"/>
</dbReference>
<name>A0ABR5F248_9ACTN</name>
<protein>
    <submittedName>
        <fullName evidence="9">Uncharacterized protein</fullName>
    </submittedName>
</protein>
<keyword evidence="8" id="KW-0051">Antiviral defense</keyword>
<reference evidence="9 10" key="1">
    <citation type="submission" date="2014-12" db="EMBL/GenBank/DDBJ databases">
        <title>Frankia sp. BMG5.1 draft genome.</title>
        <authorList>
            <person name="Gtari M."/>
            <person name="Ghodhbane-Gtari F."/>
            <person name="Nouioui I."/>
            <person name="Ktari A."/>
            <person name="Hezbri K."/>
            <person name="Mimouni W."/>
            <person name="Sbissi I."/>
            <person name="Ayari A."/>
            <person name="Yamanaka T."/>
            <person name="Normand P."/>
            <person name="Tisa L.S."/>
            <person name="Boudabous A."/>
        </authorList>
    </citation>
    <scope>NUCLEOTIDE SEQUENCE [LARGE SCALE GENOMIC DNA]</scope>
    <source>
        <strain evidence="9 10">BMG5.1</strain>
    </source>
</reference>
<keyword evidence="4" id="KW-0479">Metal-binding</keyword>
<dbReference type="SUPFAM" id="SSF143430">
    <property type="entry name" value="TTP0101/SSO1404-like"/>
    <property type="match status" value="1"/>
</dbReference>
<evidence type="ECO:0000256" key="8">
    <source>
        <dbReference type="ARBA" id="ARBA00023118"/>
    </source>
</evidence>
<evidence type="ECO:0000256" key="2">
    <source>
        <dbReference type="ARBA" id="ARBA00009959"/>
    </source>
</evidence>
<evidence type="ECO:0000313" key="9">
    <source>
        <dbReference type="EMBL" id="KLL10793.1"/>
    </source>
</evidence>
<comment type="caution">
    <text evidence="9">The sequence shown here is derived from an EMBL/GenBank/DDBJ whole genome shotgun (WGS) entry which is preliminary data.</text>
</comment>
<organism evidence="9 10">
    <name type="scientific">Protofrankia coriariae</name>
    <dbReference type="NCBI Taxonomy" id="1562887"/>
    <lineage>
        <taxon>Bacteria</taxon>
        <taxon>Bacillati</taxon>
        <taxon>Actinomycetota</taxon>
        <taxon>Actinomycetes</taxon>
        <taxon>Frankiales</taxon>
        <taxon>Frankiaceae</taxon>
        <taxon>Protofrankia</taxon>
    </lineage>
</organism>
<comment type="similarity">
    <text evidence="2">Belongs to the CRISPR-associated endoribonuclease Cas2 protein family.</text>
</comment>
<dbReference type="Proteomes" id="UP000035425">
    <property type="component" value="Unassembled WGS sequence"/>
</dbReference>
<dbReference type="InterPro" id="IPR019199">
    <property type="entry name" value="Virulence_VapD/CRISPR_Cas2"/>
</dbReference>
<gene>
    <name evidence="9" type="ORF">FrCorBMG51_15315</name>
</gene>
<keyword evidence="10" id="KW-1185">Reference proteome</keyword>
<sequence>MKGPVVVLYDIADEERRALVRTALRPFADRFQQSGWYIPPVAGFTATRVTAGLSSLILPSDRVAAYQPCPRCAQDMRWLPTDAWRPSDTPAGIFMSHR</sequence>
<evidence type="ECO:0000256" key="5">
    <source>
        <dbReference type="ARBA" id="ARBA00022759"/>
    </source>
</evidence>
<keyword evidence="6" id="KW-0378">Hydrolase</keyword>
<comment type="cofactor">
    <cofactor evidence="1">
        <name>Mg(2+)</name>
        <dbReference type="ChEBI" id="CHEBI:18420"/>
    </cofactor>
</comment>
<keyword evidence="3" id="KW-0540">Nuclease</keyword>
<evidence type="ECO:0000256" key="1">
    <source>
        <dbReference type="ARBA" id="ARBA00001946"/>
    </source>
</evidence>
<keyword evidence="5" id="KW-0255">Endonuclease</keyword>
<dbReference type="CDD" id="cd09725">
    <property type="entry name" value="Cas2_I_II_III"/>
    <property type="match status" value="1"/>
</dbReference>
<dbReference type="Pfam" id="PF09827">
    <property type="entry name" value="CRISPR_Cas2"/>
    <property type="match status" value="1"/>
</dbReference>
<evidence type="ECO:0000256" key="6">
    <source>
        <dbReference type="ARBA" id="ARBA00022801"/>
    </source>
</evidence>
<evidence type="ECO:0000313" key="10">
    <source>
        <dbReference type="Proteomes" id="UP000035425"/>
    </source>
</evidence>
<accession>A0ABR5F248</accession>
<keyword evidence="7" id="KW-0460">Magnesium</keyword>
<evidence type="ECO:0000256" key="7">
    <source>
        <dbReference type="ARBA" id="ARBA00022842"/>
    </source>
</evidence>
<proteinExistence type="inferred from homology"/>
<dbReference type="RefSeq" id="WP_047223746.1">
    <property type="nucleotide sequence ID" value="NZ_JWIO01000025.1"/>
</dbReference>
<dbReference type="InterPro" id="IPR021127">
    <property type="entry name" value="CRISPR_associated_Cas2"/>
</dbReference>
<evidence type="ECO:0000256" key="4">
    <source>
        <dbReference type="ARBA" id="ARBA00022723"/>
    </source>
</evidence>
<dbReference type="Gene3D" id="3.30.70.240">
    <property type="match status" value="1"/>
</dbReference>
<evidence type="ECO:0000256" key="3">
    <source>
        <dbReference type="ARBA" id="ARBA00022722"/>
    </source>
</evidence>